<organism evidence="2 3">
    <name type="scientific">Panicum virgatum</name>
    <name type="common">Blackwell switchgrass</name>
    <dbReference type="NCBI Taxonomy" id="38727"/>
    <lineage>
        <taxon>Eukaryota</taxon>
        <taxon>Viridiplantae</taxon>
        <taxon>Streptophyta</taxon>
        <taxon>Embryophyta</taxon>
        <taxon>Tracheophyta</taxon>
        <taxon>Spermatophyta</taxon>
        <taxon>Magnoliopsida</taxon>
        <taxon>Liliopsida</taxon>
        <taxon>Poales</taxon>
        <taxon>Poaceae</taxon>
        <taxon>PACMAD clade</taxon>
        <taxon>Panicoideae</taxon>
        <taxon>Panicodae</taxon>
        <taxon>Paniceae</taxon>
        <taxon>Panicinae</taxon>
        <taxon>Panicum</taxon>
        <taxon>Panicum sect. Hiantes</taxon>
    </lineage>
</organism>
<evidence type="ECO:0000313" key="3">
    <source>
        <dbReference type="Proteomes" id="UP000823388"/>
    </source>
</evidence>
<keyword evidence="3" id="KW-1185">Reference proteome</keyword>
<dbReference type="Proteomes" id="UP000823388">
    <property type="component" value="Chromosome 6N"/>
</dbReference>
<gene>
    <name evidence="2" type="ORF">PVAP13_6NG021632</name>
</gene>
<keyword evidence="1" id="KW-0812">Transmembrane</keyword>
<comment type="caution">
    <text evidence="2">The sequence shown here is derived from an EMBL/GenBank/DDBJ whole genome shotgun (WGS) entry which is preliminary data.</text>
</comment>
<reference evidence="2" key="1">
    <citation type="submission" date="2020-05" db="EMBL/GenBank/DDBJ databases">
        <title>WGS assembly of Panicum virgatum.</title>
        <authorList>
            <person name="Lovell J.T."/>
            <person name="Jenkins J."/>
            <person name="Shu S."/>
            <person name="Juenger T.E."/>
            <person name="Schmutz J."/>
        </authorList>
    </citation>
    <scope>NUCLEOTIDE SEQUENCE</scope>
    <source>
        <strain evidence="2">AP13</strain>
    </source>
</reference>
<sequence length="472" mass="52080">MDADTRTTILIDDDVAPERAVPAAMQEILAIDKRMARTTRKLEAEFANVETKIHRFPRGLRGIDDGDGGRYIAPSVVAIGPYHHGAARLQEMEEVKLAAAYHLCRSSGHSTAKVYERVRSVAGAARGCYDAGDPSVEAVGEADFAAMMFLDGCFLLQYMVDGDDAAPVLRNRMALSTGPSIQKDIFLLENQIPWLVLEALAEIISVDVLRFVQDMGAKFLSGKAMAKSENGRRRLPWPWRCTGGRASKPADRSRGGEQHYKPAHLLGLLRFTQVGSMPEDMVKYKAFPLSLSISAVELAEIGVVPTPSTEPWLGYMRVRKGLFLFGELSLSPVFLNDVTACWLVNMAALEESTAGANRESDGFVVSSYLSVLAMLMDSDDDVQQLRAKRVLLSTFSNKQALRVFKGLAQHLRFGGRYFATLDEIDSYKRHRAGRIAIHKVLYSSFKAMTIATLFSIVGVLVGIFKTLLDNKH</sequence>
<dbReference type="PANTHER" id="PTHR31549">
    <property type="entry name" value="PROTEIN, PUTATIVE (DUF247)-RELATED-RELATED"/>
    <property type="match status" value="1"/>
</dbReference>
<dbReference type="InterPro" id="IPR004158">
    <property type="entry name" value="DUF247_pln"/>
</dbReference>
<name>A0A8T0QT75_PANVG</name>
<dbReference type="Pfam" id="PF03140">
    <property type="entry name" value="DUF247"/>
    <property type="match status" value="1"/>
</dbReference>
<keyword evidence="1" id="KW-0472">Membrane</keyword>
<feature type="transmembrane region" description="Helical" evidence="1">
    <location>
        <begin position="447"/>
        <end position="468"/>
    </location>
</feature>
<accession>A0A8T0QT75</accession>
<dbReference type="PANTHER" id="PTHR31549:SF244">
    <property type="entry name" value="OS08G0121500 PROTEIN"/>
    <property type="match status" value="1"/>
</dbReference>
<dbReference type="AlphaFoldDB" id="A0A8T0QT75"/>
<protein>
    <submittedName>
        <fullName evidence="2">Uncharacterized protein</fullName>
    </submittedName>
</protein>
<proteinExistence type="predicted"/>
<dbReference type="EMBL" id="CM029048">
    <property type="protein sequence ID" value="KAG2576422.1"/>
    <property type="molecule type" value="Genomic_DNA"/>
</dbReference>
<keyword evidence="1" id="KW-1133">Transmembrane helix</keyword>
<evidence type="ECO:0000256" key="1">
    <source>
        <dbReference type="SAM" id="Phobius"/>
    </source>
</evidence>
<evidence type="ECO:0000313" key="2">
    <source>
        <dbReference type="EMBL" id="KAG2576422.1"/>
    </source>
</evidence>
<dbReference type="OrthoDB" id="1849062at2759"/>